<dbReference type="PANTHER" id="PTHR43129">
    <property type="entry name" value="FOSMIDOMYCIN RESISTANCE PROTEIN"/>
    <property type="match status" value="1"/>
</dbReference>
<evidence type="ECO:0000313" key="3">
    <source>
        <dbReference type="EMBL" id="MFD1540027.1"/>
    </source>
</evidence>
<dbReference type="PANTHER" id="PTHR43129:SF1">
    <property type="entry name" value="FOSMIDOMYCIN RESISTANCE PROTEIN"/>
    <property type="match status" value="1"/>
</dbReference>
<accession>A0ABW4GBA7</accession>
<dbReference type="RefSeq" id="WP_219538424.1">
    <property type="nucleotide sequence ID" value="NZ_JAHKRM010000047.1"/>
</dbReference>
<dbReference type="Pfam" id="PF07690">
    <property type="entry name" value="MFS_1"/>
    <property type="match status" value="1"/>
</dbReference>
<dbReference type="Proteomes" id="UP001597097">
    <property type="component" value="Unassembled WGS sequence"/>
</dbReference>
<protein>
    <submittedName>
        <fullName evidence="3">MFS transporter</fullName>
    </submittedName>
</protein>
<reference evidence="4" key="1">
    <citation type="journal article" date="2019" name="Int. J. Syst. Evol. Microbiol.">
        <title>The Global Catalogue of Microorganisms (GCM) 10K type strain sequencing project: providing services to taxonomists for standard genome sequencing and annotation.</title>
        <authorList>
            <consortium name="The Broad Institute Genomics Platform"/>
            <consortium name="The Broad Institute Genome Sequencing Center for Infectious Disease"/>
            <person name="Wu L."/>
            <person name="Ma J."/>
        </authorList>
    </citation>
    <scope>NUCLEOTIDE SEQUENCE [LARGE SCALE GENOMIC DNA]</scope>
    <source>
        <strain evidence="4">CGMCC 1.15399</strain>
    </source>
</reference>
<feature type="transmembrane region" description="Helical" evidence="1">
    <location>
        <begin position="185"/>
        <end position="204"/>
    </location>
</feature>
<feature type="transmembrane region" description="Helical" evidence="1">
    <location>
        <begin position="342"/>
        <end position="365"/>
    </location>
</feature>
<feature type="transmembrane region" description="Helical" evidence="1">
    <location>
        <begin position="225"/>
        <end position="249"/>
    </location>
</feature>
<dbReference type="CDD" id="cd17478">
    <property type="entry name" value="MFS_FsR"/>
    <property type="match status" value="1"/>
</dbReference>
<comment type="caution">
    <text evidence="3">The sequence shown here is derived from an EMBL/GenBank/DDBJ whole genome shotgun (WGS) entry which is preliminary data.</text>
</comment>
<feature type="transmembrane region" description="Helical" evidence="1">
    <location>
        <begin position="255"/>
        <end position="277"/>
    </location>
</feature>
<feature type="transmembrane region" description="Helical" evidence="1">
    <location>
        <begin position="91"/>
        <end position="109"/>
    </location>
</feature>
<evidence type="ECO:0000313" key="4">
    <source>
        <dbReference type="Proteomes" id="UP001597097"/>
    </source>
</evidence>
<feature type="transmembrane region" description="Helical" evidence="1">
    <location>
        <begin position="60"/>
        <end position="79"/>
    </location>
</feature>
<dbReference type="PROSITE" id="PS50850">
    <property type="entry name" value="MFS"/>
    <property type="match status" value="1"/>
</dbReference>
<dbReference type="InterPro" id="IPR011701">
    <property type="entry name" value="MFS"/>
</dbReference>
<feature type="transmembrane region" description="Helical" evidence="1">
    <location>
        <begin position="154"/>
        <end position="179"/>
    </location>
</feature>
<keyword evidence="1" id="KW-0812">Transmembrane</keyword>
<evidence type="ECO:0000259" key="2">
    <source>
        <dbReference type="PROSITE" id="PS50850"/>
    </source>
</evidence>
<feature type="transmembrane region" description="Helical" evidence="1">
    <location>
        <begin position="115"/>
        <end position="133"/>
    </location>
</feature>
<feature type="transmembrane region" description="Helical" evidence="1">
    <location>
        <begin position="289"/>
        <end position="322"/>
    </location>
</feature>
<organism evidence="3 4">
    <name type="scientific">Nonomuraea guangzhouensis</name>
    <dbReference type="NCBI Taxonomy" id="1291555"/>
    <lineage>
        <taxon>Bacteria</taxon>
        <taxon>Bacillati</taxon>
        <taxon>Actinomycetota</taxon>
        <taxon>Actinomycetes</taxon>
        <taxon>Streptosporangiales</taxon>
        <taxon>Streptosporangiaceae</taxon>
        <taxon>Nonomuraea</taxon>
    </lineage>
</organism>
<keyword evidence="1" id="KW-0472">Membrane</keyword>
<sequence>MADFHDGLAFYRKRATWSRGDDRGVKANRIVMLAVGHAGVDVYQGAVPALVPFLVAQRGYGYVAASGIVLAATLLSSIVQPVFGALTDRRRMPWLIPVSMLTAGLGVALSGVTDGYVLTWLAVALSGLGVAAYHPESARLARIASEGSHVRMSWFSLGGTLGFATAPIIVTPLLSLWGLGASPLLVLPAVVGALLTLTVIRSLARHGERARAEARSAGRDDWASFVRLTLVIVFRSIAYVGLSAFVALYMGGGAAGAVALFVLFAGGAVGTVLGGRLAGRWGRVRTMRVAYAAAVPAVAGVVLAPGLFAYVFIAAASITLYAPFSLHVTLGQDFLPNRLGTASGVTLGLAVSAGGLTSPLVGAVAEASSLRVALACLIVFPALSWLLARTLRDPAPVVPEPTPARGSAAGD</sequence>
<proteinExistence type="predicted"/>
<dbReference type="EMBL" id="JBHUCM010000018">
    <property type="protein sequence ID" value="MFD1540027.1"/>
    <property type="molecule type" value="Genomic_DNA"/>
</dbReference>
<evidence type="ECO:0000256" key="1">
    <source>
        <dbReference type="SAM" id="Phobius"/>
    </source>
</evidence>
<keyword evidence="4" id="KW-1185">Reference proteome</keyword>
<name>A0ABW4GBA7_9ACTN</name>
<dbReference type="InterPro" id="IPR020846">
    <property type="entry name" value="MFS_dom"/>
</dbReference>
<feature type="transmembrane region" description="Helical" evidence="1">
    <location>
        <begin position="372"/>
        <end position="391"/>
    </location>
</feature>
<feature type="domain" description="Major facilitator superfamily (MFS) profile" evidence="2">
    <location>
        <begin position="29"/>
        <end position="392"/>
    </location>
</feature>
<keyword evidence="1" id="KW-1133">Transmembrane helix</keyword>
<gene>
    <name evidence="3" type="ORF">ACFSJ0_23440</name>
</gene>